<dbReference type="EMBL" id="LBTA01000055">
    <property type="protein sequence ID" value="KKQ29910.1"/>
    <property type="molecule type" value="Genomic_DNA"/>
</dbReference>
<evidence type="ECO:0000313" key="1">
    <source>
        <dbReference type="EMBL" id="KKQ29910.1"/>
    </source>
</evidence>
<accession>A0A0G0GUG6</accession>
<evidence type="ECO:0000313" key="2">
    <source>
        <dbReference type="Proteomes" id="UP000034701"/>
    </source>
</evidence>
<proteinExistence type="predicted"/>
<dbReference type="Proteomes" id="UP000034701">
    <property type="component" value="Unassembled WGS sequence"/>
</dbReference>
<name>A0A0G0GUG6_9BACT</name>
<comment type="caution">
    <text evidence="1">The sequence shown here is derived from an EMBL/GenBank/DDBJ whole genome shotgun (WGS) entry which is preliminary data.</text>
</comment>
<reference evidence="1 2" key="1">
    <citation type="journal article" date="2015" name="Nature">
        <title>rRNA introns, odd ribosomes, and small enigmatic genomes across a large radiation of phyla.</title>
        <authorList>
            <person name="Brown C.T."/>
            <person name="Hug L.A."/>
            <person name="Thomas B.C."/>
            <person name="Sharon I."/>
            <person name="Castelle C.J."/>
            <person name="Singh A."/>
            <person name="Wilkins M.J."/>
            <person name="Williams K.H."/>
            <person name="Banfield J.F."/>
        </authorList>
    </citation>
    <scope>NUCLEOTIDE SEQUENCE [LARGE SCALE GENOMIC DNA]</scope>
</reference>
<gene>
    <name evidence="1" type="ORF">US45_C0055G0004</name>
</gene>
<dbReference type="AlphaFoldDB" id="A0A0G0GUG6"/>
<sequence length="630" mass="68205">MIAENKITKFISAFLIISIILPSVLFSVPKKTQAQIPVTDVANTTVSTKNSIGTWISKAFNAITAKATSVSALKDTKDWAEYLLRQVLMTVAKAILARMTQATINWINSDFHGSPLFIENPESFFRDIAKSEVRRLVDMIGYDTFRFPFGKQTALNVISSYKRQLADNAAYTLSNVINDPRLLVQYRNDFNYGGWNGFLINTQYPQNNYLGFQMIIQQNLASRLEGTLQAPAQKIQSLLQQGMGFLSPQTCPSNPSYNNGVNEFRKPSFKPSIEYVAPEYTAQSQAEIDDYNSRYNTTVTLEKRRWAETNTCPGGLVNTTPGSVAADQIMTAMSSNYRQSELAAALGNSLSAIFDALINHFMDKGLNALSSTVSPAPSNDNWSYDGNTLSGTTTYTSPEISALRIPQNVTATVGQVTSTMISGGTTPYMITEQEQPNPSVATARISVIGPSGPTLSVTGVKPGQTLLVVRDSSKPVQMVTVQIAIHAIGSLAVTPQNISTDLNNPVSATISGGEGPYYMQIRPNESVAMVTFQGASFVVSGIGRGNTFIVIEDSSFPIKKTTTVQIAISGPEDLVVSQNVTANIGQMTSIPITGGTGPYIVTDQMDVRVATGQIVNATQSNCYKGFIFTG</sequence>
<protein>
    <submittedName>
        <fullName evidence="1">Uncharacterized protein</fullName>
    </submittedName>
</protein>
<organism evidence="1 2">
    <name type="scientific">Candidatus Nomurabacteria bacterium GW2011_GWA1_37_20</name>
    <dbReference type="NCBI Taxonomy" id="1618729"/>
    <lineage>
        <taxon>Bacteria</taxon>
        <taxon>Candidatus Nomuraibacteriota</taxon>
    </lineage>
</organism>
<dbReference type="PATRIC" id="fig|1618729.3.peg.592"/>